<comment type="caution">
    <text evidence="1">The sequence shown here is derived from an EMBL/GenBank/DDBJ whole genome shotgun (WGS) entry which is preliminary data.</text>
</comment>
<reference evidence="1" key="1">
    <citation type="journal article" date="2023" name="Science">
        <title>Genome structures resolve the early diversification of teleost fishes.</title>
        <authorList>
            <person name="Parey E."/>
            <person name="Louis A."/>
            <person name="Montfort J."/>
            <person name="Bouchez O."/>
            <person name="Roques C."/>
            <person name="Iampietro C."/>
            <person name="Lluch J."/>
            <person name="Castinel A."/>
            <person name="Donnadieu C."/>
            <person name="Desvignes T."/>
            <person name="Floi Bucao C."/>
            <person name="Jouanno E."/>
            <person name="Wen M."/>
            <person name="Mejri S."/>
            <person name="Dirks R."/>
            <person name="Jansen H."/>
            <person name="Henkel C."/>
            <person name="Chen W.J."/>
            <person name="Zahm M."/>
            <person name="Cabau C."/>
            <person name="Klopp C."/>
            <person name="Thompson A.W."/>
            <person name="Robinson-Rechavi M."/>
            <person name="Braasch I."/>
            <person name="Lecointre G."/>
            <person name="Bobe J."/>
            <person name="Postlethwait J.H."/>
            <person name="Berthelot C."/>
            <person name="Roest Crollius H."/>
            <person name="Guiguen Y."/>
        </authorList>
    </citation>
    <scope>NUCLEOTIDE SEQUENCE</scope>
    <source>
        <strain evidence="1">Concon-B</strain>
    </source>
</reference>
<name>A0A9Q1DRF4_CONCO</name>
<dbReference type="Proteomes" id="UP001152803">
    <property type="component" value="Unassembled WGS sequence"/>
</dbReference>
<protein>
    <submittedName>
        <fullName evidence="1">Uncharacterized protein</fullName>
    </submittedName>
</protein>
<sequence length="120" mass="13463">MEESTVTLHIWHRLYNEYITRGSQTELENPWTRFGMGTSDVAENLTTLQTDLEGYASEDNLNRSSGPGICNLALSCISRIGVVLSRYCCCCCCCAPQDIIQEPELRFPCQETSQSSVQPF</sequence>
<organism evidence="1 2">
    <name type="scientific">Conger conger</name>
    <name type="common">Conger eel</name>
    <name type="synonym">Muraena conger</name>
    <dbReference type="NCBI Taxonomy" id="82655"/>
    <lineage>
        <taxon>Eukaryota</taxon>
        <taxon>Metazoa</taxon>
        <taxon>Chordata</taxon>
        <taxon>Craniata</taxon>
        <taxon>Vertebrata</taxon>
        <taxon>Euteleostomi</taxon>
        <taxon>Actinopterygii</taxon>
        <taxon>Neopterygii</taxon>
        <taxon>Teleostei</taxon>
        <taxon>Anguilliformes</taxon>
        <taxon>Congridae</taxon>
        <taxon>Conger</taxon>
    </lineage>
</organism>
<keyword evidence="2" id="KW-1185">Reference proteome</keyword>
<proteinExistence type="predicted"/>
<evidence type="ECO:0000313" key="1">
    <source>
        <dbReference type="EMBL" id="KAJ8279088.1"/>
    </source>
</evidence>
<dbReference type="OrthoDB" id="10432620at2759"/>
<dbReference type="AlphaFoldDB" id="A0A9Q1DRF4"/>
<gene>
    <name evidence="1" type="ORF">COCON_G00061540</name>
</gene>
<evidence type="ECO:0000313" key="2">
    <source>
        <dbReference type="Proteomes" id="UP001152803"/>
    </source>
</evidence>
<dbReference type="EMBL" id="JAFJMO010000004">
    <property type="protein sequence ID" value="KAJ8279088.1"/>
    <property type="molecule type" value="Genomic_DNA"/>
</dbReference>
<accession>A0A9Q1DRF4</accession>